<dbReference type="Proteomes" id="UP000011083">
    <property type="component" value="Unassembled WGS sequence"/>
</dbReference>
<name>L8HEP9_ACACF</name>
<evidence type="ECO:0000256" key="2">
    <source>
        <dbReference type="SAM" id="Phobius"/>
    </source>
</evidence>
<gene>
    <name evidence="3" type="ORF">ACA1_072570</name>
</gene>
<dbReference type="OMA" id="SAYTILC"/>
<dbReference type="RefSeq" id="XP_004353153.1">
    <property type="nucleotide sequence ID" value="XM_004353101.1"/>
</dbReference>
<reference evidence="3 4" key="1">
    <citation type="journal article" date="2013" name="Genome Biol.">
        <title>Genome of Acanthamoeba castellanii highlights extensive lateral gene transfer and early evolution of tyrosine kinase signaling.</title>
        <authorList>
            <person name="Clarke M."/>
            <person name="Lohan A.J."/>
            <person name="Liu B."/>
            <person name="Lagkouvardos I."/>
            <person name="Roy S."/>
            <person name="Zafar N."/>
            <person name="Bertelli C."/>
            <person name="Schilde C."/>
            <person name="Kianianmomeni A."/>
            <person name="Burglin T.R."/>
            <person name="Frech C."/>
            <person name="Turcotte B."/>
            <person name="Kopec K.O."/>
            <person name="Synnott J.M."/>
            <person name="Choo C."/>
            <person name="Paponov I."/>
            <person name="Finkler A."/>
            <person name="Soon Heng Tan C."/>
            <person name="Hutchins A.P."/>
            <person name="Weinmeier T."/>
            <person name="Rattei T."/>
            <person name="Chu J.S."/>
            <person name="Gimenez G."/>
            <person name="Irimia M."/>
            <person name="Rigden D.J."/>
            <person name="Fitzpatrick D.A."/>
            <person name="Lorenzo-Morales J."/>
            <person name="Bateman A."/>
            <person name="Chiu C.H."/>
            <person name="Tang P."/>
            <person name="Hegemann P."/>
            <person name="Fromm H."/>
            <person name="Raoult D."/>
            <person name="Greub G."/>
            <person name="Miranda-Saavedra D."/>
            <person name="Chen N."/>
            <person name="Nash P."/>
            <person name="Ginger M.L."/>
            <person name="Horn M."/>
            <person name="Schaap P."/>
            <person name="Caler L."/>
            <person name="Loftus B."/>
        </authorList>
    </citation>
    <scope>NUCLEOTIDE SEQUENCE [LARGE SCALE GENOMIC DNA]</scope>
    <source>
        <strain evidence="3 4">Neff</strain>
    </source>
</reference>
<keyword evidence="2" id="KW-0472">Membrane</keyword>
<sequence>MDGEVEYDPEWSTTHLVLNTIFSAVFAGAVAVLVTAVIERWGGTLGGILGTVPGTIVPMTVGVAIQADTNYTKIDNALYVIPLGMTSAVFFLLLWRVIPPYFPKSWNFQRRLITMICVSLFGWLCWSIALYLGLSALQRAGFTIPQVGVCGAIALFLAGLAGACYRPVPSPKGTNKVTPLVYLARSTIAATSVGLAVLVSKWSDVLAGIFACFPAIFLTTMVSLWISQGEAMPTGAVGPMMLGSGAVYIYAIAFAAFFPYYNDRWALPYAVVSTTVSAWFFSVLVMSVPIYFGLKWRQRCSPSLVDAGHRSVEVEEDEADDYDYERDHDDHYDDRNDDRLEEETLGLKSHHTSAAASYYGAIKH</sequence>
<feature type="transmembrane region" description="Helical" evidence="2">
    <location>
        <begin position="110"/>
        <end position="132"/>
    </location>
</feature>
<feature type="transmembrane region" description="Helical" evidence="2">
    <location>
        <begin position="205"/>
        <end position="226"/>
    </location>
</feature>
<organism evidence="3 4">
    <name type="scientific">Acanthamoeba castellanii (strain ATCC 30010 / Neff)</name>
    <dbReference type="NCBI Taxonomy" id="1257118"/>
    <lineage>
        <taxon>Eukaryota</taxon>
        <taxon>Amoebozoa</taxon>
        <taxon>Discosea</taxon>
        <taxon>Longamoebia</taxon>
        <taxon>Centramoebida</taxon>
        <taxon>Acanthamoebidae</taxon>
        <taxon>Acanthamoeba</taxon>
    </lineage>
</organism>
<accession>L8HEP9</accession>
<dbReference type="VEuPathDB" id="AmoebaDB:ACA1_072570"/>
<feature type="region of interest" description="Disordered" evidence="1">
    <location>
        <begin position="315"/>
        <end position="338"/>
    </location>
</feature>
<feature type="transmembrane region" description="Helical" evidence="2">
    <location>
        <begin position="77"/>
        <end position="98"/>
    </location>
</feature>
<dbReference type="AlphaFoldDB" id="L8HEP9"/>
<feature type="compositionally biased region" description="Basic and acidic residues" evidence="1">
    <location>
        <begin position="325"/>
        <end position="338"/>
    </location>
</feature>
<feature type="transmembrane region" description="Helical" evidence="2">
    <location>
        <begin position="180"/>
        <end position="199"/>
    </location>
</feature>
<keyword evidence="2" id="KW-1133">Transmembrane helix</keyword>
<feature type="transmembrane region" description="Helical" evidence="2">
    <location>
        <begin position="144"/>
        <end position="168"/>
    </location>
</feature>
<evidence type="ECO:0000313" key="3">
    <source>
        <dbReference type="EMBL" id="ELR23625.1"/>
    </source>
</evidence>
<dbReference type="EMBL" id="KB007857">
    <property type="protein sequence ID" value="ELR23625.1"/>
    <property type="molecule type" value="Genomic_DNA"/>
</dbReference>
<feature type="transmembrane region" description="Helical" evidence="2">
    <location>
        <begin position="267"/>
        <end position="294"/>
    </location>
</feature>
<feature type="transmembrane region" description="Helical" evidence="2">
    <location>
        <begin position="238"/>
        <end position="261"/>
    </location>
</feature>
<dbReference type="KEGG" id="acan:ACA1_072570"/>
<dbReference type="OrthoDB" id="31093at2759"/>
<keyword evidence="2" id="KW-0812">Transmembrane</keyword>
<feature type="transmembrane region" description="Helical" evidence="2">
    <location>
        <begin position="45"/>
        <end position="65"/>
    </location>
</feature>
<keyword evidence="4" id="KW-1185">Reference proteome</keyword>
<evidence type="ECO:0000256" key="1">
    <source>
        <dbReference type="SAM" id="MobiDB-lite"/>
    </source>
</evidence>
<protein>
    <submittedName>
        <fullName evidence="3">Uncharacterized protein</fullName>
    </submittedName>
</protein>
<proteinExistence type="predicted"/>
<evidence type="ECO:0000313" key="4">
    <source>
        <dbReference type="Proteomes" id="UP000011083"/>
    </source>
</evidence>
<feature type="compositionally biased region" description="Acidic residues" evidence="1">
    <location>
        <begin position="315"/>
        <end position="324"/>
    </location>
</feature>
<dbReference type="GeneID" id="14924606"/>
<feature type="transmembrane region" description="Helical" evidence="2">
    <location>
        <begin position="16"/>
        <end position="38"/>
    </location>
</feature>